<proteinExistence type="predicted"/>
<dbReference type="AlphaFoldDB" id="A0A401RKB4"/>
<name>A0A401RKB4_CHIPU</name>
<feature type="non-terminal residue" evidence="1">
    <location>
        <position position="1"/>
    </location>
</feature>
<sequence length="59" mass="6781">ELEEAVILMGELNKNLSYWAEKTGEIEKMAKVWSMFQNRLATLKSTVTTVTEQSEFPQT</sequence>
<keyword evidence="2" id="KW-1185">Reference proteome</keyword>
<organism evidence="1 2">
    <name type="scientific">Chiloscyllium punctatum</name>
    <name type="common">Brownbanded bambooshark</name>
    <name type="synonym">Hemiscyllium punctatum</name>
    <dbReference type="NCBI Taxonomy" id="137246"/>
    <lineage>
        <taxon>Eukaryota</taxon>
        <taxon>Metazoa</taxon>
        <taxon>Chordata</taxon>
        <taxon>Craniata</taxon>
        <taxon>Vertebrata</taxon>
        <taxon>Chondrichthyes</taxon>
        <taxon>Elasmobranchii</taxon>
        <taxon>Galeomorphii</taxon>
        <taxon>Galeoidea</taxon>
        <taxon>Orectolobiformes</taxon>
        <taxon>Hemiscylliidae</taxon>
        <taxon>Chiloscyllium</taxon>
    </lineage>
</organism>
<evidence type="ECO:0000313" key="2">
    <source>
        <dbReference type="Proteomes" id="UP000287033"/>
    </source>
</evidence>
<gene>
    <name evidence="1" type="ORF">chiPu_0021689</name>
</gene>
<protein>
    <submittedName>
        <fullName evidence="1">Uncharacterized protein</fullName>
    </submittedName>
</protein>
<comment type="caution">
    <text evidence="1">The sequence shown here is derived from an EMBL/GenBank/DDBJ whole genome shotgun (WGS) entry which is preliminary data.</text>
</comment>
<dbReference type="Proteomes" id="UP000287033">
    <property type="component" value="Unassembled WGS sequence"/>
</dbReference>
<accession>A0A401RKB4</accession>
<reference evidence="1 2" key="1">
    <citation type="journal article" date="2018" name="Nat. Ecol. Evol.">
        <title>Shark genomes provide insights into elasmobranch evolution and the origin of vertebrates.</title>
        <authorList>
            <person name="Hara Y"/>
            <person name="Yamaguchi K"/>
            <person name="Onimaru K"/>
            <person name="Kadota M"/>
            <person name="Koyanagi M"/>
            <person name="Keeley SD"/>
            <person name="Tatsumi K"/>
            <person name="Tanaka K"/>
            <person name="Motone F"/>
            <person name="Kageyama Y"/>
            <person name="Nozu R"/>
            <person name="Adachi N"/>
            <person name="Nishimura O"/>
            <person name="Nakagawa R"/>
            <person name="Tanegashima C"/>
            <person name="Kiyatake I"/>
            <person name="Matsumoto R"/>
            <person name="Murakumo K"/>
            <person name="Nishida K"/>
            <person name="Terakita A"/>
            <person name="Kuratani S"/>
            <person name="Sato K"/>
            <person name="Hyodo S Kuraku.S."/>
        </authorList>
    </citation>
    <scope>NUCLEOTIDE SEQUENCE [LARGE SCALE GENOMIC DNA]</scope>
</reference>
<dbReference type="EMBL" id="BEZZ01004518">
    <property type="protein sequence ID" value="GCC18593.1"/>
    <property type="molecule type" value="Genomic_DNA"/>
</dbReference>
<evidence type="ECO:0000313" key="1">
    <source>
        <dbReference type="EMBL" id="GCC18593.1"/>
    </source>
</evidence>